<sequence>MVAFDQGTLQSNVVAASLWPPAYSAPAEIASFLQVAAARLLPLLLLLERQPIRGEPRLQLRNFKEESKTRLILGENCSSKQEKKGGCRTTRKKCQIRGYCIIAF</sequence>
<dbReference type="EMBL" id="SPHZ02000006">
    <property type="protein sequence ID" value="KAF0909764.1"/>
    <property type="molecule type" value="Genomic_DNA"/>
</dbReference>
<accession>A0A6G1DC71</accession>
<evidence type="ECO:0000313" key="1">
    <source>
        <dbReference type="EMBL" id="KAF0909764.1"/>
    </source>
</evidence>
<keyword evidence="2" id="KW-1185">Reference proteome</keyword>
<proteinExistence type="predicted"/>
<organism evidence="1 2">
    <name type="scientific">Oryza meyeriana var. granulata</name>
    <dbReference type="NCBI Taxonomy" id="110450"/>
    <lineage>
        <taxon>Eukaryota</taxon>
        <taxon>Viridiplantae</taxon>
        <taxon>Streptophyta</taxon>
        <taxon>Embryophyta</taxon>
        <taxon>Tracheophyta</taxon>
        <taxon>Spermatophyta</taxon>
        <taxon>Magnoliopsida</taxon>
        <taxon>Liliopsida</taxon>
        <taxon>Poales</taxon>
        <taxon>Poaceae</taxon>
        <taxon>BOP clade</taxon>
        <taxon>Oryzoideae</taxon>
        <taxon>Oryzeae</taxon>
        <taxon>Oryzinae</taxon>
        <taxon>Oryza</taxon>
        <taxon>Oryza meyeriana</taxon>
    </lineage>
</organism>
<protein>
    <submittedName>
        <fullName evidence="1">Uncharacterized protein</fullName>
    </submittedName>
</protein>
<evidence type="ECO:0000313" key="2">
    <source>
        <dbReference type="Proteomes" id="UP000479710"/>
    </source>
</evidence>
<name>A0A6G1DC71_9ORYZ</name>
<comment type="caution">
    <text evidence="1">The sequence shown here is derived from an EMBL/GenBank/DDBJ whole genome shotgun (WGS) entry which is preliminary data.</text>
</comment>
<dbReference type="AlphaFoldDB" id="A0A6G1DC71"/>
<dbReference type="Proteomes" id="UP000479710">
    <property type="component" value="Unassembled WGS sequence"/>
</dbReference>
<reference evidence="1 2" key="1">
    <citation type="submission" date="2019-11" db="EMBL/GenBank/DDBJ databases">
        <title>Whole genome sequence of Oryza granulata.</title>
        <authorList>
            <person name="Li W."/>
        </authorList>
    </citation>
    <scope>NUCLEOTIDE SEQUENCE [LARGE SCALE GENOMIC DNA]</scope>
    <source>
        <strain evidence="2">cv. Menghai</strain>
        <tissue evidence="1">Leaf</tissue>
    </source>
</reference>
<gene>
    <name evidence="1" type="ORF">E2562_000090</name>
</gene>